<dbReference type="Proteomes" id="UP000027153">
    <property type="component" value="Unassembled WGS sequence"/>
</dbReference>
<comment type="caution">
    <text evidence="2">The sequence shown here is derived from an EMBL/GenBank/DDBJ whole genome shotgun (WGS) entry which is preliminary data.</text>
</comment>
<dbReference type="Pfam" id="PF06195">
    <property type="entry name" value="DUF996"/>
    <property type="match status" value="1"/>
</dbReference>
<evidence type="ECO:0000313" key="3">
    <source>
        <dbReference type="Proteomes" id="UP000027153"/>
    </source>
</evidence>
<accession>A0A062V654</accession>
<keyword evidence="1" id="KW-0812">Transmembrane</keyword>
<dbReference type="AlphaFoldDB" id="A0A062V654"/>
<feature type="transmembrane region" description="Helical" evidence="1">
    <location>
        <begin position="149"/>
        <end position="169"/>
    </location>
</feature>
<keyword evidence="1" id="KW-1133">Transmembrane helix</keyword>
<feature type="transmembrane region" description="Helical" evidence="1">
    <location>
        <begin position="12"/>
        <end position="42"/>
    </location>
</feature>
<evidence type="ECO:0000313" key="2">
    <source>
        <dbReference type="EMBL" id="KCZ72797.1"/>
    </source>
</evidence>
<dbReference type="RefSeq" id="WP_048089810.1">
    <property type="nucleotide sequence ID" value="NZ_JMIY01000002.1"/>
</dbReference>
<reference evidence="2 3" key="1">
    <citation type="journal article" date="2013" name="Nature">
        <title>Anaerobic oxidation of methane coupled to nitrate reduction in a novel archaeal lineage.</title>
        <authorList>
            <person name="Haroon M.F."/>
            <person name="Hu S."/>
            <person name="Shi Y."/>
            <person name="Imelfort M."/>
            <person name="Keller J."/>
            <person name="Hugenholtz P."/>
            <person name="Yuan Z."/>
            <person name="Tyson G.W."/>
        </authorList>
    </citation>
    <scope>NUCLEOTIDE SEQUENCE [LARGE SCALE GENOMIC DNA]</scope>
    <source>
        <strain evidence="2 3">ANME-2d</strain>
    </source>
</reference>
<gene>
    <name evidence="2" type="ORF">ANME2D_01232</name>
</gene>
<organism evidence="2 3">
    <name type="scientific">Candidatus Methanoperedens nitratireducens</name>
    <dbReference type="NCBI Taxonomy" id="1392998"/>
    <lineage>
        <taxon>Archaea</taxon>
        <taxon>Methanobacteriati</taxon>
        <taxon>Methanobacteriota</taxon>
        <taxon>Stenosarchaea group</taxon>
        <taxon>Methanomicrobia</taxon>
        <taxon>Methanosarcinales</taxon>
        <taxon>ANME-2 cluster</taxon>
        <taxon>Candidatus Methanoperedentaceae</taxon>
        <taxon>Candidatus Methanoperedens</taxon>
    </lineage>
</organism>
<evidence type="ECO:0000256" key="1">
    <source>
        <dbReference type="SAM" id="Phobius"/>
    </source>
</evidence>
<feature type="transmembrane region" description="Helical" evidence="1">
    <location>
        <begin position="101"/>
        <end position="128"/>
    </location>
</feature>
<proteinExistence type="predicted"/>
<keyword evidence="3" id="KW-1185">Reference proteome</keyword>
<dbReference type="InterPro" id="IPR010397">
    <property type="entry name" value="DUF996"/>
</dbReference>
<feature type="transmembrane region" description="Helical" evidence="1">
    <location>
        <begin position="54"/>
        <end position="81"/>
    </location>
</feature>
<sequence length="194" mass="20597">MATLAQARILGGIGSILVLLSVVPQAGIFLGLIGFILILVAVRSISDEVADRSIFNNALIAVILIFAGAIVGAAVVFAYLLRFIGGVLISPPPDPSGLIGPGIFSLFAAIFAALVLIWIFYIASAIFLRRSYRTIASRLNTGMFDTVALLYLIGAVLTIVLVGFVIIYISQILQVVAFFSIPERVSQSVRVQTG</sequence>
<name>A0A062V654_9EURY</name>
<protein>
    <submittedName>
        <fullName evidence="2">Putative membrane protein</fullName>
    </submittedName>
</protein>
<keyword evidence="1" id="KW-0472">Membrane</keyword>
<dbReference type="EMBL" id="JMIY01000002">
    <property type="protein sequence ID" value="KCZ72797.1"/>
    <property type="molecule type" value="Genomic_DNA"/>
</dbReference>